<dbReference type="InterPro" id="IPR011006">
    <property type="entry name" value="CheY-like_superfamily"/>
</dbReference>
<dbReference type="InterPro" id="IPR058245">
    <property type="entry name" value="NreC/VraR/RcsB-like_REC"/>
</dbReference>
<dbReference type="PANTHER" id="PTHR43214:SF43">
    <property type="entry name" value="TWO-COMPONENT RESPONSE REGULATOR"/>
    <property type="match status" value="1"/>
</dbReference>
<keyword evidence="1 3" id="KW-0597">Phosphoprotein</keyword>
<dbReference type="PROSITE" id="PS50043">
    <property type="entry name" value="HTH_LUXR_2"/>
    <property type="match status" value="1"/>
</dbReference>
<evidence type="ECO:0000256" key="1">
    <source>
        <dbReference type="ARBA" id="ARBA00022553"/>
    </source>
</evidence>
<evidence type="ECO:0000259" key="4">
    <source>
        <dbReference type="PROSITE" id="PS50043"/>
    </source>
</evidence>
<dbReference type="PROSITE" id="PS00622">
    <property type="entry name" value="HTH_LUXR_1"/>
    <property type="match status" value="1"/>
</dbReference>
<feature type="modified residue" description="4-aspartylphosphate" evidence="3">
    <location>
        <position position="60"/>
    </location>
</feature>
<evidence type="ECO:0000313" key="7">
    <source>
        <dbReference type="Proteomes" id="UP001320544"/>
    </source>
</evidence>
<protein>
    <submittedName>
        <fullName evidence="6">DNA-binding response regulator</fullName>
    </submittedName>
</protein>
<reference evidence="6 7" key="1">
    <citation type="submission" date="2022-01" db="EMBL/GenBank/DDBJ databases">
        <title>Novel bile acid biosynthetic pathways are enriched in the microbiome of centenarians.</title>
        <authorList>
            <person name="Sato Y."/>
            <person name="Atarashi K."/>
            <person name="Plichta R.D."/>
            <person name="Arai Y."/>
            <person name="Sasajima S."/>
            <person name="Kearney M.S."/>
            <person name="Suda W."/>
            <person name="Takeshita K."/>
            <person name="Sasaki T."/>
            <person name="Okamoto S."/>
            <person name="Skelly N.A."/>
            <person name="Okamura Y."/>
            <person name="Vlamakis H."/>
            <person name="Li Y."/>
            <person name="Tanoue T."/>
            <person name="Takei H."/>
            <person name="Nittono H."/>
            <person name="Narushima S."/>
            <person name="Irie J."/>
            <person name="Itoh H."/>
            <person name="Moriya K."/>
            <person name="Sugiura Y."/>
            <person name="Suematsu M."/>
            <person name="Moritoki N."/>
            <person name="Shibata S."/>
            <person name="Littman R.D."/>
            <person name="Fischbach A.M."/>
            <person name="Uwamino Y."/>
            <person name="Inoue T."/>
            <person name="Honda A."/>
            <person name="Hattori M."/>
            <person name="Murai T."/>
            <person name="Xavier J.R."/>
            <person name="Hirose N."/>
            <person name="Honda K."/>
        </authorList>
    </citation>
    <scope>NUCLEOTIDE SEQUENCE [LARGE SCALE GENOMIC DNA]</scope>
    <source>
        <strain evidence="6 7">CE91-St30</strain>
    </source>
</reference>
<dbReference type="InterPro" id="IPR000792">
    <property type="entry name" value="Tscrpt_reg_LuxR_C"/>
</dbReference>
<dbReference type="Proteomes" id="UP001320544">
    <property type="component" value="Chromosome"/>
</dbReference>
<dbReference type="Pfam" id="PF00196">
    <property type="entry name" value="GerE"/>
    <property type="match status" value="1"/>
</dbReference>
<sequence>MNGRDTVIRVAIVDDDEFVRSSLATILSAQSDIEVCATGSDGAEAAALFSEFAPDVLLMDIQMPGTNGLAAARGILAGHPDAKVVFLTTFSDDEYIVEALRMGARGYLIKQEVANIAPAVRSVVAGQSVLGGEVIGRVDTLMRAEAGEKSGSDAEDADGDVAKTRREAAKAHGLSDREYEIIELIAQGFDNKMIAAELFIGEGTVRNHVSAILQKLDLKNRTQLAVYYYRDLSKADA</sequence>
<accession>A0ABM7WMA2</accession>
<evidence type="ECO:0000313" key="6">
    <source>
        <dbReference type="EMBL" id="BDE97493.1"/>
    </source>
</evidence>
<keyword evidence="6" id="KW-0808">Transferase</keyword>
<feature type="domain" description="Response regulatory" evidence="5">
    <location>
        <begin position="9"/>
        <end position="125"/>
    </location>
</feature>
<evidence type="ECO:0000256" key="3">
    <source>
        <dbReference type="PROSITE-ProRule" id="PRU00169"/>
    </source>
</evidence>
<dbReference type="GO" id="GO:0016301">
    <property type="term" value="F:kinase activity"/>
    <property type="evidence" value="ECO:0007669"/>
    <property type="project" value="UniProtKB-KW"/>
</dbReference>
<proteinExistence type="predicted"/>
<dbReference type="GO" id="GO:0003677">
    <property type="term" value="F:DNA binding"/>
    <property type="evidence" value="ECO:0007669"/>
    <property type="project" value="UniProtKB-KW"/>
</dbReference>
<dbReference type="PROSITE" id="PS50110">
    <property type="entry name" value="RESPONSE_REGULATORY"/>
    <property type="match status" value="1"/>
</dbReference>
<organism evidence="6 7">
    <name type="scientific">Raoultibacter timonensis</name>
    <dbReference type="NCBI Taxonomy" id="1907662"/>
    <lineage>
        <taxon>Bacteria</taxon>
        <taxon>Bacillati</taxon>
        <taxon>Actinomycetota</taxon>
        <taxon>Coriobacteriia</taxon>
        <taxon>Eggerthellales</taxon>
        <taxon>Eggerthellaceae</taxon>
        <taxon>Raoultibacter</taxon>
    </lineage>
</organism>
<dbReference type="CDD" id="cd06170">
    <property type="entry name" value="LuxR_C_like"/>
    <property type="match status" value="1"/>
</dbReference>
<dbReference type="SUPFAM" id="SSF46894">
    <property type="entry name" value="C-terminal effector domain of the bipartite response regulators"/>
    <property type="match status" value="1"/>
</dbReference>
<evidence type="ECO:0000259" key="5">
    <source>
        <dbReference type="PROSITE" id="PS50110"/>
    </source>
</evidence>
<keyword evidence="6" id="KW-0418">Kinase</keyword>
<dbReference type="EMBL" id="AP025564">
    <property type="protein sequence ID" value="BDE97493.1"/>
    <property type="molecule type" value="Genomic_DNA"/>
</dbReference>
<dbReference type="Pfam" id="PF00072">
    <property type="entry name" value="Response_reg"/>
    <property type="match status" value="1"/>
</dbReference>
<dbReference type="PANTHER" id="PTHR43214">
    <property type="entry name" value="TWO-COMPONENT RESPONSE REGULATOR"/>
    <property type="match status" value="1"/>
</dbReference>
<dbReference type="InterPro" id="IPR039420">
    <property type="entry name" value="WalR-like"/>
</dbReference>
<keyword evidence="7" id="KW-1185">Reference proteome</keyword>
<evidence type="ECO:0000256" key="2">
    <source>
        <dbReference type="ARBA" id="ARBA00023125"/>
    </source>
</evidence>
<keyword evidence="2 6" id="KW-0238">DNA-binding</keyword>
<dbReference type="Gene3D" id="3.40.50.2300">
    <property type="match status" value="1"/>
</dbReference>
<dbReference type="SUPFAM" id="SSF52172">
    <property type="entry name" value="CheY-like"/>
    <property type="match status" value="1"/>
</dbReference>
<name>A0ABM7WMA2_9ACTN</name>
<feature type="domain" description="HTH luxR-type" evidence="4">
    <location>
        <begin position="167"/>
        <end position="232"/>
    </location>
</feature>
<gene>
    <name evidence="6" type="ORF">CE91St30_28260</name>
</gene>
<dbReference type="CDD" id="cd17535">
    <property type="entry name" value="REC_NarL-like"/>
    <property type="match status" value="1"/>
</dbReference>
<dbReference type="PRINTS" id="PR00038">
    <property type="entry name" value="HTHLUXR"/>
</dbReference>
<dbReference type="SMART" id="SM00421">
    <property type="entry name" value="HTH_LUXR"/>
    <property type="match status" value="1"/>
</dbReference>
<dbReference type="InterPro" id="IPR001789">
    <property type="entry name" value="Sig_transdc_resp-reg_receiver"/>
</dbReference>
<dbReference type="SMART" id="SM00448">
    <property type="entry name" value="REC"/>
    <property type="match status" value="1"/>
</dbReference>
<dbReference type="RefSeq" id="WP_244386813.1">
    <property type="nucleotide sequence ID" value="NZ_AP025564.1"/>
</dbReference>
<dbReference type="InterPro" id="IPR016032">
    <property type="entry name" value="Sig_transdc_resp-reg_C-effctor"/>
</dbReference>